<protein>
    <submittedName>
        <fullName evidence="1">Uncharacterized protein</fullName>
    </submittedName>
</protein>
<comment type="caution">
    <text evidence="1">The sequence shown here is derived from an EMBL/GenBank/DDBJ whole genome shotgun (WGS) entry which is preliminary data.</text>
</comment>
<dbReference type="AlphaFoldDB" id="A0AAP0DTU4"/>
<sequence>MAGFNMGFIPEKTITDEVIKRYGKINGYEDTKVERKKDEISGREKEKRRKIRDDTTRVLEEILEARHDSNVKQLARDYDGLYMEETESAFMGTILCNRRTTLRN</sequence>
<evidence type="ECO:0000313" key="2">
    <source>
        <dbReference type="Proteomes" id="UP001420932"/>
    </source>
</evidence>
<dbReference type="Proteomes" id="UP001420932">
    <property type="component" value="Unassembled WGS sequence"/>
</dbReference>
<dbReference type="EMBL" id="JBBNAF010000058">
    <property type="protein sequence ID" value="KAK9081025.1"/>
    <property type="molecule type" value="Genomic_DNA"/>
</dbReference>
<organism evidence="1 2">
    <name type="scientific">Stephania yunnanensis</name>
    <dbReference type="NCBI Taxonomy" id="152371"/>
    <lineage>
        <taxon>Eukaryota</taxon>
        <taxon>Viridiplantae</taxon>
        <taxon>Streptophyta</taxon>
        <taxon>Embryophyta</taxon>
        <taxon>Tracheophyta</taxon>
        <taxon>Spermatophyta</taxon>
        <taxon>Magnoliopsida</taxon>
        <taxon>Ranunculales</taxon>
        <taxon>Menispermaceae</taxon>
        <taxon>Menispermoideae</taxon>
        <taxon>Cissampelideae</taxon>
        <taxon>Stephania</taxon>
    </lineage>
</organism>
<evidence type="ECO:0000313" key="1">
    <source>
        <dbReference type="EMBL" id="KAK9081025.1"/>
    </source>
</evidence>
<gene>
    <name evidence="1" type="ORF">Syun_030705</name>
</gene>
<accession>A0AAP0DTU4</accession>
<reference evidence="1 2" key="1">
    <citation type="submission" date="2024-01" db="EMBL/GenBank/DDBJ databases">
        <title>Genome assemblies of Stephania.</title>
        <authorList>
            <person name="Yang L."/>
        </authorList>
    </citation>
    <scope>NUCLEOTIDE SEQUENCE [LARGE SCALE GENOMIC DNA]</scope>
    <source>
        <strain evidence="1">YNDBR</strain>
        <tissue evidence="1">Leaf</tissue>
    </source>
</reference>
<proteinExistence type="predicted"/>
<name>A0AAP0DTU4_9MAGN</name>
<keyword evidence="2" id="KW-1185">Reference proteome</keyword>